<dbReference type="Proteomes" id="UP001168821">
    <property type="component" value="Unassembled WGS sequence"/>
</dbReference>
<evidence type="ECO:0000313" key="4">
    <source>
        <dbReference type="Proteomes" id="UP001168821"/>
    </source>
</evidence>
<evidence type="ECO:0000256" key="1">
    <source>
        <dbReference type="ARBA" id="ARBA00023172"/>
    </source>
</evidence>
<dbReference type="GO" id="GO:0003677">
    <property type="term" value="F:DNA binding"/>
    <property type="evidence" value="ECO:0007669"/>
    <property type="project" value="InterPro"/>
</dbReference>
<dbReference type="GO" id="GO:0015074">
    <property type="term" value="P:DNA integration"/>
    <property type="evidence" value="ECO:0007669"/>
    <property type="project" value="InterPro"/>
</dbReference>
<evidence type="ECO:0000313" key="3">
    <source>
        <dbReference type="EMBL" id="KAJ3659002.1"/>
    </source>
</evidence>
<accession>A0AA38MK51</accession>
<dbReference type="GO" id="GO:0006310">
    <property type="term" value="P:DNA recombination"/>
    <property type="evidence" value="ECO:0007669"/>
    <property type="project" value="UniProtKB-KW"/>
</dbReference>
<dbReference type="EMBL" id="JALNTZ010000003">
    <property type="protein sequence ID" value="KAJ3659002.1"/>
    <property type="molecule type" value="Genomic_DNA"/>
</dbReference>
<gene>
    <name evidence="3" type="ORF">Zmor_010712</name>
</gene>
<keyword evidence="1" id="KW-0233">DNA recombination</keyword>
<dbReference type="PANTHER" id="PTHR33480">
    <property type="entry name" value="SET DOMAIN-CONTAINING PROTEIN-RELATED"/>
    <property type="match status" value="1"/>
</dbReference>
<dbReference type="InterPro" id="IPR011010">
    <property type="entry name" value="DNA_brk_join_enz"/>
</dbReference>
<feature type="region of interest" description="Disordered" evidence="2">
    <location>
        <begin position="422"/>
        <end position="465"/>
    </location>
</feature>
<dbReference type="SUPFAM" id="SSF56349">
    <property type="entry name" value="DNA breaking-rejoining enzymes"/>
    <property type="match status" value="1"/>
</dbReference>
<dbReference type="AlphaFoldDB" id="A0AA38MK51"/>
<keyword evidence="4" id="KW-1185">Reference proteome</keyword>
<comment type="caution">
    <text evidence="3">The sequence shown here is derived from an EMBL/GenBank/DDBJ whole genome shotgun (WGS) entry which is preliminary data.</text>
</comment>
<reference evidence="3" key="1">
    <citation type="journal article" date="2023" name="G3 (Bethesda)">
        <title>Whole genome assemblies of Zophobas morio and Tenebrio molitor.</title>
        <authorList>
            <person name="Kaur S."/>
            <person name="Stinson S.A."/>
            <person name="diCenzo G.C."/>
        </authorList>
    </citation>
    <scope>NUCLEOTIDE SEQUENCE</scope>
    <source>
        <strain evidence="3">QUZm001</strain>
    </source>
</reference>
<dbReference type="Gene3D" id="1.10.443.10">
    <property type="entry name" value="Intergrase catalytic core"/>
    <property type="match status" value="1"/>
</dbReference>
<dbReference type="InterPro" id="IPR013762">
    <property type="entry name" value="Integrase-like_cat_sf"/>
</dbReference>
<organism evidence="3 4">
    <name type="scientific">Zophobas morio</name>
    <dbReference type="NCBI Taxonomy" id="2755281"/>
    <lineage>
        <taxon>Eukaryota</taxon>
        <taxon>Metazoa</taxon>
        <taxon>Ecdysozoa</taxon>
        <taxon>Arthropoda</taxon>
        <taxon>Hexapoda</taxon>
        <taxon>Insecta</taxon>
        <taxon>Pterygota</taxon>
        <taxon>Neoptera</taxon>
        <taxon>Endopterygota</taxon>
        <taxon>Coleoptera</taxon>
        <taxon>Polyphaga</taxon>
        <taxon>Cucujiformia</taxon>
        <taxon>Tenebrionidae</taxon>
        <taxon>Zophobas</taxon>
    </lineage>
</organism>
<proteinExistence type="predicted"/>
<name>A0AA38MK51_9CUCU</name>
<feature type="compositionally biased region" description="Polar residues" evidence="2">
    <location>
        <begin position="437"/>
        <end position="456"/>
    </location>
</feature>
<sequence length="561" mass="64400">MRPDSISLVAKSDSLICLYGETLLNKHKRQQMSVVVSNKIREMGRLLLALKSINSNISVLFDFLKYFETLITATKLISGYDQSLKKFKAPSLALHMGTNLKIVCDIALKIVIEKKKMPDINWVDREETKTAIKEIKKLIEGHWCNELSSLALKDLKEKQWEKPAKLPLTSDIQAFQSYLSAHAEDAYEYIKDNLNVKQNYKTLTECVLALVVMFNRKRIGDVQYLKIETYNNARASTNNQEAFVESLTPVEQIICKKLKRVLTGGKGSKPIPILFPQRIQKYITCLIKLREDSAIVPTNNPYLFANPGSENRWMSGVHVISKMAKKCGAQNPSLLTSTKFRKHIATTLQLMTLEQNEMDQIATFMGHTKKTHEEFYRLPQDIYQTAKVAKILLLLNKGRGKEFKGKSLNDIQLENTIYYSSESENEEEGTSSLPPIINNNLGEGNSPSENTSFRNKQNLKRKRLNSDETEDYLPNIEENVLRNEETAQPCSSSKKEKITGRVRWSNTEKSIVTKYFSKHIKNKIAPKKHECEELLARHKDTLINKDWLRIKTLVYNTFREK</sequence>
<evidence type="ECO:0000256" key="2">
    <source>
        <dbReference type="SAM" id="MobiDB-lite"/>
    </source>
</evidence>
<protein>
    <submittedName>
        <fullName evidence="3">Uncharacterized protein</fullName>
    </submittedName>
</protein>
<dbReference type="PANTHER" id="PTHR33480:SF1">
    <property type="entry name" value="TYR RECOMBINASE DOMAIN-CONTAINING PROTEIN"/>
    <property type="match status" value="1"/>
</dbReference>